<evidence type="ECO:0000259" key="1">
    <source>
        <dbReference type="Pfam" id="PF08443"/>
    </source>
</evidence>
<dbReference type="Proteomes" id="UP000035213">
    <property type="component" value="Chromosome"/>
</dbReference>
<accession>A0A0G3M339</accession>
<dbReference type="InterPro" id="IPR048936">
    <property type="entry name" value="MvdD-like_ATPgrasp"/>
</dbReference>
<dbReference type="Gene3D" id="3.30.470.20">
    <property type="entry name" value="ATP-grasp fold, B domain"/>
    <property type="match status" value="1"/>
</dbReference>
<evidence type="ECO:0000313" key="4">
    <source>
        <dbReference type="Proteomes" id="UP000035213"/>
    </source>
</evidence>
<dbReference type="EMBL" id="CP009928">
    <property type="protein sequence ID" value="AKK71462.1"/>
    <property type="molecule type" value="Genomic_DNA"/>
</dbReference>
<proteinExistence type="predicted"/>
<dbReference type="PATRIC" id="fig|1324352.5.peg.289"/>
<dbReference type="Pfam" id="PF21068">
    <property type="entry name" value="ATPgraspMvdD"/>
    <property type="match status" value="1"/>
</dbReference>
<dbReference type="SUPFAM" id="SSF56059">
    <property type="entry name" value="Glutathione synthetase ATP-binding domain-like"/>
    <property type="match status" value="1"/>
</dbReference>
<protein>
    <submittedName>
        <fullName evidence="3">Glutathione synthase</fullName>
    </submittedName>
</protein>
<feature type="domain" description="ATP-grasp fold RimK-type" evidence="1">
    <location>
        <begin position="122"/>
        <end position="309"/>
    </location>
</feature>
<dbReference type="Pfam" id="PF08443">
    <property type="entry name" value="RimK"/>
    <property type="match status" value="1"/>
</dbReference>
<feature type="domain" description="MvdD-like pre-ATP grasp" evidence="2">
    <location>
        <begin position="1"/>
        <end position="116"/>
    </location>
</feature>
<name>A0A0G3M339_CHRGL</name>
<dbReference type="InterPro" id="IPR013651">
    <property type="entry name" value="ATP-grasp_RimK-type"/>
</dbReference>
<sequence>MILCITHSKDFYNIDLFFAYLSSKNIPYFRLNSDHLNHLQNISVNEDSFELTDESGNRIHSDDIKGVWHRKAWNISVPEELDGEYEKIFIKEYGSLRYNLMTILENIPWVNPYEKERKVDGNKMFQLKIAKKNNLTVPKTIFSNDEKKIIAFFHQHCQGKAVAKLHSVVAKTMNGESQVSTMVIEKETLGYLSDIEYCPMIFQPYIDKEYELRIIYVDGEFFTGKINNSENADWRVTRDGYFWSAYELPDDIKNSLASMMKEMGLYIGAIDMIKGKDGGYYFLEVNPQGEWGMLQKELGFPIAERIADNLIKRINFNE</sequence>
<dbReference type="PANTHER" id="PTHR21621:SF0">
    <property type="entry name" value="BETA-CITRYLGLUTAMATE SYNTHASE B-RELATED"/>
    <property type="match status" value="1"/>
</dbReference>
<dbReference type="STRING" id="1324352.OK18_01335"/>
<dbReference type="PANTHER" id="PTHR21621">
    <property type="entry name" value="RIBOSOMAL PROTEIN S6 MODIFICATION PROTEIN"/>
    <property type="match status" value="1"/>
</dbReference>
<evidence type="ECO:0000259" key="2">
    <source>
        <dbReference type="Pfam" id="PF21068"/>
    </source>
</evidence>
<evidence type="ECO:0000313" key="3">
    <source>
        <dbReference type="EMBL" id="AKK71462.1"/>
    </source>
</evidence>
<dbReference type="GO" id="GO:0016879">
    <property type="term" value="F:ligase activity, forming carbon-nitrogen bonds"/>
    <property type="evidence" value="ECO:0007669"/>
    <property type="project" value="TreeGrafter"/>
</dbReference>
<dbReference type="AlphaFoldDB" id="A0A0G3M339"/>
<dbReference type="GO" id="GO:0005737">
    <property type="term" value="C:cytoplasm"/>
    <property type="evidence" value="ECO:0007669"/>
    <property type="project" value="TreeGrafter"/>
</dbReference>
<dbReference type="OrthoDB" id="583309at2"/>
<reference evidence="3 4" key="1">
    <citation type="submission" date="2014-11" db="EMBL/GenBank/DDBJ databases">
        <authorList>
            <person name="Park G.-S."/>
            <person name="Hong S.-J."/>
            <person name="Jung B.K."/>
            <person name="Khan A.R."/>
            <person name="Kwak Y."/>
            <person name="Shin J.-H."/>
        </authorList>
    </citation>
    <scope>NUCLEOTIDE SEQUENCE [LARGE SCALE GENOMIC DNA]</scope>
    <source>
        <strain evidence="3 4">DSM 27622</strain>
    </source>
</reference>
<organism evidence="3 4">
    <name type="scientific">Chryseobacterium gallinarum</name>
    <dbReference type="NCBI Taxonomy" id="1324352"/>
    <lineage>
        <taxon>Bacteria</taxon>
        <taxon>Pseudomonadati</taxon>
        <taxon>Bacteroidota</taxon>
        <taxon>Flavobacteriia</taxon>
        <taxon>Flavobacteriales</taxon>
        <taxon>Weeksellaceae</taxon>
        <taxon>Chryseobacterium group</taxon>
        <taxon>Chryseobacterium</taxon>
    </lineage>
</organism>
<dbReference type="RefSeq" id="WP_050020120.1">
    <property type="nucleotide sequence ID" value="NZ_CP009928.1"/>
</dbReference>
<dbReference type="KEGG" id="cgn:OK18_01335"/>
<gene>
    <name evidence="3" type="ORF">OK18_01335</name>
</gene>